<gene>
    <name evidence="4" type="ORF">IAB78_04700</name>
</gene>
<dbReference type="Pfam" id="PF13424">
    <property type="entry name" value="TPR_12"/>
    <property type="match status" value="1"/>
</dbReference>
<organism evidence="4 5">
    <name type="scientific">Candidatus Cryptobacteroides excrementavium</name>
    <dbReference type="NCBI Taxonomy" id="2840759"/>
    <lineage>
        <taxon>Bacteria</taxon>
        <taxon>Pseudomonadati</taxon>
        <taxon>Bacteroidota</taxon>
        <taxon>Bacteroidia</taxon>
        <taxon>Bacteroidales</taxon>
        <taxon>Candidatus Cryptobacteroides</taxon>
    </lineage>
</organism>
<evidence type="ECO:0000256" key="2">
    <source>
        <dbReference type="SAM" id="MobiDB-lite"/>
    </source>
</evidence>
<evidence type="ECO:0000256" key="3">
    <source>
        <dbReference type="SAM" id="SignalP"/>
    </source>
</evidence>
<feature type="chain" id="PRO_5038942747" evidence="3">
    <location>
        <begin position="21"/>
        <end position="236"/>
    </location>
</feature>
<sequence length="236" mass="27027">MRNVIAAVFILFVSSFCLHAQPDRSDVRRGNRDFRKEAWKEAEIDYRKALVKDSTSFAAGFNLANTLYRMGDMEQARKSYDALKDSAPASAHESDWYYNSGNAASQAKDWQAAVDAYRQSLLLNPGDIDAKENYIYARQMLEEQQNQQQNQQDKQNNDDGQDKDDGENDRQDSDQDKDDQGQQPPQGQPQGQQPKITPQAAQQMLQAIQAKEKETQEKVNKEKAEAMKSRQKEKNW</sequence>
<dbReference type="SMART" id="SM00028">
    <property type="entry name" value="TPR"/>
    <property type="match status" value="2"/>
</dbReference>
<accession>A0A9D9NRU4</accession>
<feature type="region of interest" description="Disordered" evidence="2">
    <location>
        <begin position="143"/>
        <end position="236"/>
    </location>
</feature>
<keyword evidence="3" id="KW-0732">Signal</keyword>
<feature type="compositionally biased region" description="Basic and acidic residues" evidence="2">
    <location>
        <begin position="168"/>
        <end position="180"/>
    </location>
</feature>
<feature type="signal peptide" evidence="3">
    <location>
        <begin position="1"/>
        <end position="20"/>
    </location>
</feature>
<protein>
    <submittedName>
        <fullName evidence="4">Tetratricopeptide repeat protein</fullName>
    </submittedName>
</protein>
<name>A0A9D9NRU4_9BACT</name>
<feature type="compositionally biased region" description="Basic and acidic residues" evidence="2">
    <location>
        <begin position="210"/>
        <end position="236"/>
    </location>
</feature>
<feature type="compositionally biased region" description="Low complexity" evidence="2">
    <location>
        <begin position="181"/>
        <end position="209"/>
    </location>
</feature>
<feature type="compositionally biased region" description="Low complexity" evidence="2">
    <location>
        <begin position="143"/>
        <end position="154"/>
    </location>
</feature>
<dbReference type="EMBL" id="JADILX010000078">
    <property type="protein sequence ID" value="MBO8485703.1"/>
    <property type="molecule type" value="Genomic_DNA"/>
</dbReference>
<reference evidence="4" key="1">
    <citation type="submission" date="2020-10" db="EMBL/GenBank/DDBJ databases">
        <authorList>
            <person name="Gilroy R."/>
        </authorList>
    </citation>
    <scope>NUCLEOTIDE SEQUENCE</scope>
    <source>
        <strain evidence="4">B2-16538</strain>
    </source>
</reference>
<dbReference type="InterPro" id="IPR019734">
    <property type="entry name" value="TPR_rpt"/>
</dbReference>
<keyword evidence="1" id="KW-0802">TPR repeat</keyword>
<feature type="repeat" description="TPR" evidence="1">
    <location>
        <begin position="94"/>
        <end position="127"/>
    </location>
</feature>
<dbReference type="InterPro" id="IPR011990">
    <property type="entry name" value="TPR-like_helical_dom_sf"/>
</dbReference>
<reference evidence="4" key="2">
    <citation type="journal article" date="2021" name="PeerJ">
        <title>Extensive microbial diversity within the chicken gut microbiome revealed by metagenomics and culture.</title>
        <authorList>
            <person name="Gilroy R."/>
            <person name="Ravi A."/>
            <person name="Getino M."/>
            <person name="Pursley I."/>
            <person name="Horton D.L."/>
            <person name="Alikhan N.F."/>
            <person name="Baker D."/>
            <person name="Gharbi K."/>
            <person name="Hall N."/>
            <person name="Watson M."/>
            <person name="Adriaenssens E.M."/>
            <person name="Foster-Nyarko E."/>
            <person name="Jarju S."/>
            <person name="Secka A."/>
            <person name="Antonio M."/>
            <person name="Oren A."/>
            <person name="Chaudhuri R.R."/>
            <person name="La Ragione R."/>
            <person name="Hildebrand F."/>
            <person name="Pallen M.J."/>
        </authorList>
    </citation>
    <scope>NUCLEOTIDE SEQUENCE</scope>
    <source>
        <strain evidence="4">B2-16538</strain>
    </source>
</reference>
<dbReference type="PROSITE" id="PS50005">
    <property type="entry name" value="TPR"/>
    <property type="match status" value="1"/>
</dbReference>
<proteinExistence type="predicted"/>
<evidence type="ECO:0000256" key="1">
    <source>
        <dbReference type="PROSITE-ProRule" id="PRU00339"/>
    </source>
</evidence>
<evidence type="ECO:0000313" key="4">
    <source>
        <dbReference type="EMBL" id="MBO8485703.1"/>
    </source>
</evidence>
<dbReference type="SUPFAM" id="SSF48452">
    <property type="entry name" value="TPR-like"/>
    <property type="match status" value="1"/>
</dbReference>
<dbReference type="AlphaFoldDB" id="A0A9D9NRU4"/>
<evidence type="ECO:0000313" key="5">
    <source>
        <dbReference type="Proteomes" id="UP000823750"/>
    </source>
</evidence>
<dbReference type="Proteomes" id="UP000823750">
    <property type="component" value="Unassembled WGS sequence"/>
</dbReference>
<dbReference type="Gene3D" id="1.25.40.10">
    <property type="entry name" value="Tetratricopeptide repeat domain"/>
    <property type="match status" value="1"/>
</dbReference>
<comment type="caution">
    <text evidence="4">The sequence shown here is derived from an EMBL/GenBank/DDBJ whole genome shotgun (WGS) entry which is preliminary data.</text>
</comment>